<comment type="caution">
    <text evidence="2">The sequence shown here is derived from an EMBL/GenBank/DDBJ whole genome shotgun (WGS) entry which is preliminary data.</text>
</comment>
<feature type="compositionally biased region" description="Acidic residues" evidence="1">
    <location>
        <begin position="226"/>
        <end position="237"/>
    </location>
</feature>
<feature type="compositionally biased region" description="Basic residues" evidence="1">
    <location>
        <begin position="7"/>
        <end position="18"/>
    </location>
</feature>
<gene>
    <name evidence="2" type="ORF">BGZ80_007607</name>
</gene>
<organism evidence="2 3">
    <name type="scientific">Entomortierella chlamydospora</name>
    <dbReference type="NCBI Taxonomy" id="101097"/>
    <lineage>
        <taxon>Eukaryota</taxon>
        <taxon>Fungi</taxon>
        <taxon>Fungi incertae sedis</taxon>
        <taxon>Mucoromycota</taxon>
        <taxon>Mortierellomycotina</taxon>
        <taxon>Mortierellomycetes</taxon>
        <taxon>Mortierellales</taxon>
        <taxon>Mortierellaceae</taxon>
        <taxon>Entomortierella</taxon>
    </lineage>
</organism>
<feature type="region of interest" description="Disordered" evidence="1">
    <location>
        <begin position="1"/>
        <end position="21"/>
    </location>
</feature>
<feature type="region of interest" description="Disordered" evidence="1">
    <location>
        <begin position="211"/>
        <end position="267"/>
    </location>
</feature>
<reference evidence="2" key="1">
    <citation type="journal article" date="2020" name="Fungal Divers.">
        <title>Resolving the Mortierellaceae phylogeny through synthesis of multi-gene phylogenetics and phylogenomics.</title>
        <authorList>
            <person name="Vandepol N."/>
            <person name="Liber J."/>
            <person name="Desiro A."/>
            <person name="Na H."/>
            <person name="Kennedy M."/>
            <person name="Barry K."/>
            <person name="Grigoriev I.V."/>
            <person name="Miller A.N."/>
            <person name="O'Donnell K."/>
            <person name="Stajich J.E."/>
            <person name="Bonito G."/>
        </authorList>
    </citation>
    <scope>NUCLEOTIDE SEQUENCE</scope>
    <source>
        <strain evidence="2">NRRL 2769</strain>
    </source>
</reference>
<accession>A0A9P6SSA4</accession>
<feature type="non-terminal residue" evidence="2">
    <location>
        <position position="1"/>
    </location>
</feature>
<name>A0A9P6SSA4_9FUNG</name>
<keyword evidence="3" id="KW-1185">Reference proteome</keyword>
<dbReference type="AlphaFoldDB" id="A0A9P6SSA4"/>
<sequence>MAVAMQTKKKLKDRTRQRRAFEEEDEDMVIISRLENEPWQPDLLLERQSDKINHIDHPDQRYMAHQSSPYSPLTSLTAPTTDSTTNAKANGSSVQQSSGFQGVIPVIIKSPSSVITTVDSDEDIFEDHAPKMPGIEEYLQQTHQRQQLLQQQQRQQQQQQQQQQEEMQMQMQLQLQYQMPAHLQTNNASNNFNNRRQQSRLHQDLVPQQYRNSFHGHTGTSHFDMEKEDEDEGEEEERPILQLRSLSVHEPSIRSESPMEKVMSDDE</sequence>
<evidence type="ECO:0000256" key="1">
    <source>
        <dbReference type="SAM" id="MobiDB-lite"/>
    </source>
</evidence>
<evidence type="ECO:0000313" key="2">
    <source>
        <dbReference type="EMBL" id="KAF9995113.1"/>
    </source>
</evidence>
<feature type="compositionally biased region" description="Basic and acidic residues" evidence="1">
    <location>
        <begin position="251"/>
        <end position="267"/>
    </location>
</feature>
<dbReference type="Proteomes" id="UP000703661">
    <property type="component" value="Unassembled WGS sequence"/>
</dbReference>
<evidence type="ECO:0000313" key="3">
    <source>
        <dbReference type="Proteomes" id="UP000703661"/>
    </source>
</evidence>
<dbReference type="EMBL" id="JAAAID010003920">
    <property type="protein sequence ID" value="KAF9995113.1"/>
    <property type="molecule type" value="Genomic_DNA"/>
</dbReference>
<feature type="region of interest" description="Disordered" evidence="1">
    <location>
        <begin position="77"/>
        <end position="96"/>
    </location>
</feature>
<proteinExistence type="predicted"/>
<protein>
    <submittedName>
        <fullName evidence="2">Uncharacterized protein</fullName>
    </submittedName>
</protein>